<dbReference type="PROSITE" id="PS51257">
    <property type="entry name" value="PROKAR_LIPOPROTEIN"/>
    <property type="match status" value="1"/>
</dbReference>
<feature type="region of interest" description="Disordered" evidence="1">
    <location>
        <begin position="52"/>
        <end position="78"/>
    </location>
</feature>
<accession>A0A3S5CFM6</accession>
<organism evidence="2 3">
    <name type="scientific">Protopolystoma xenopodis</name>
    <dbReference type="NCBI Taxonomy" id="117903"/>
    <lineage>
        <taxon>Eukaryota</taxon>
        <taxon>Metazoa</taxon>
        <taxon>Spiralia</taxon>
        <taxon>Lophotrochozoa</taxon>
        <taxon>Platyhelminthes</taxon>
        <taxon>Monogenea</taxon>
        <taxon>Polyopisthocotylea</taxon>
        <taxon>Polystomatidea</taxon>
        <taxon>Polystomatidae</taxon>
        <taxon>Protopolystoma</taxon>
    </lineage>
</organism>
<keyword evidence="3" id="KW-1185">Reference proteome</keyword>
<evidence type="ECO:0000313" key="2">
    <source>
        <dbReference type="EMBL" id="VEL17202.1"/>
    </source>
</evidence>
<reference evidence="2" key="1">
    <citation type="submission" date="2018-11" db="EMBL/GenBank/DDBJ databases">
        <authorList>
            <consortium name="Pathogen Informatics"/>
        </authorList>
    </citation>
    <scope>NUCLEOTIDE SEQUENCE</scope>
</reference>
<evidence type="ECO:0000313" key="3">
    <source>
        <dbReference type="Proteomes" id="UP000784294"/>
    </source>
</evidence>
<comment type="caution">
    <text evidence="2">The sequence shown here is derived from an EMBL/GenBank/DDBJ whole genome shotgun (WGS) entry which is preliminary data.</text>
</comment>
<proteinExistence type="predicted"/>
<sequence length="149" mass="16115">MQSGRNRAIGESLRSRKGRLISSAATIGLACGSGSHQAAVSQPLHLPRLVEPVAPERQTLRTSLASQAEEDGTRANTVLVKRRRELTSTSELPAPGLVPGERRISPPTECTHKVFRIFLSCQSSRCEEPTAKLTRIKTDGFFAPTVVLA</sequence>
<dbReference type="Proteomes" id="UP000784294">
    <property type="component" value="Unassembled WGS sequence"/>
</dbReference>
<name>A0A3S5CFM6_9PLAT</name>
<dbReference type="EMBL" id="CAAALY010031552">
    <property type="protein sequence ID" value="VEL17202.1"/>
    <property type="molecule type" value="Genomic_DNA"/>
</dbReference>
<feature type="region of interest" description="Disordered" evidence="1">
    <location>
        <begin position="85"/>
        <end position="104"/>
    </location>
</feature>
<protein>
    <submittedName>
        <fullName evidence="2">Uncharacterized protein</fullName>
    </submittedName>
</protein>
<evidence type="ECO:0000256" key="1">
    <source>
        <dbReference type="SAM" id="MobiDB-lite"/>
    </source>
</evidence>
<dbReference type="AlphaFoldDB" id="A0A3S5CFM6"/>
<gene>
    <name evidence="2" type="ORF">PXEA_LOCUS10642</name>
</gene>